<keyword evidence="3 7" id="KW-0812">Transmembrane</keyword>
<evidence type="ECO:0000313" key="9">
    <source>
        <dbReference type="Proteomes" id="UP001470230"/>
    </source>
</evidence>
<evidence type="ECO:0000256" key="4">
    <source>
        <dbReference type="ARBA" id="ARBA00022989"/>
    </source>
</evidence>
<dbReference type="PANTHER" id="PTHR13906:SF4">
    <property type="entry name" value="LYSOPHOSPHOLIPID ACYLTRANSFERASE 6"/>
    <property type="match status" value="1"/>
</dbReference>
<feature type="transmembrane region" description="Helical" evidence="7">
    <location>
        <begin position="284"/>
        <end position="301"/>
    </location>
</feature>
<dbReference type="PANTHER" id="PTHR13906">
    <property type="entry name" value="PORCUPINE"/>
    <property type="match status" value="1"/>
</dbReference>
<sequence>MLIGIHSYKYFHAGEWSSDVSGLIMFSFLRIAKLAFNVFDGRKPPEKLKRKQWKEEALQNPPKMIHYLAYLFTFIGLYSGSFLPFKDFVATNDMTSSSEVISQDISSSIPYFISSFFICGVYGAGVQILPAKLILSESFKSKNYFSRFIISLVLSAVHTSRYIFVWICAEASWRALGAASINENFVSSITPSVYYTSRKLSVLALEWNRAIHFCLKECLHVRLIVLGAPQFLAKVATFLMSAIWHGFYTGYYLLAALETIFGVVDELRFKWFTPMIENLFGAKFAALVDMVWVQSFNYFMGAPWDLYWAQYYWEFYATMKFIPFVCLIIMTAVGFVYNSLFGKKKSNFTDKKKE</sequence>
<dbReference type="InterPro" id="IPR004299">
    <property type="entry name" value="MBOAT_fam"/>
</dbReference>
<keyword evidence="9" id="KW-1185">Reference proteome</keyword>
<keyword evidence="2" id="KW-0808">Transferase</keyword>
<keyword evidence="6 8" id="KW-0012">Acyltransferase</keyword>
<feature type="transmembrane region" description="Helical" evidence="7">
    <location>
        <begin position="242"/>
        <end position="264"/>
    </location>
</feature>
<dbReference type="Proteomes" id="UP001470230">
    <property type="component" value="Unassembled WGS sequence"/>
</dbReference>
<name>A0ABR2K9B4_9EUKA</name>
<feature type="transmembrane region" description="Helical" evidence="7">
    <location>
        <begin position="144"/>
        <end position="167"/>
    </location>
</feature>
<reference evidence="8 9" key="1">
    <citation type="submission" date="2024-04" db="EMBL/GenBank/DDBJ databases">
        <title>Tritrichomonas musculus Genome.</title>
        <authorList>
            <person name="Alves-Ferreira E."/>
            <person name="Grigg M."/>
            <person name="Lorenzi H."/>
            <person name="Galac M."/>
        </authorList>
    </citation>
    <scope>NUCLEOTIDE SEQUENCE [LARGE SCALE GENOMIC DNA]</scope>
    <source>
        <strain evidence="8 9">EAF2021</strain>
    </source>
</reference>
<evidence type="ECO:0000256" key="7">
    <source>
        <dbReference type="SAM" id="Phobius"/>
    </source>
</evidence>
<keyword evidence="5 7" id="KW-0472">Membrane</keyword>
<evidence type="ECO:0000256" key="2">
    <source>
        <dbReference type="ARBA" id="ARBA00022679"/>
    </source>
</evidence>
<feature type="transmembrane region" description="Helical" evidence="7">
    <location>
        <begin position="67"/>
        <end position="85"/>
    </location>
</feature>
<evidence type="ECO:0000256" key="6">
    <source>
        <dbReference type="ARBA" id="ARBA00023315"/>
    </source>
</evidence>
<evidence type="ECO:0000256" key="5">
    <source>
        <dbReference type="ARBA" id="ARBA00023136"/>
    </source>
</evidence>
<gene>
    <name evidence="8" type="ORF">M9Y10_038769</name>
</gene>
<comment type="subcellular location">
    <subcellularLocation>
        <location evidence="1">Membrane</location>
        <topology evidence="1">Multi-pass membrane protein</topology>
    </subcellularLocation>
</comment>
<evidence type="ECO:0000313" key="8">
    <source>
        <dbReference type="EMBL" id="KAK8887715.1"/>
    </source>
</evidence>
<organism evidence="8 9">
    <name type="scientific">Tritrichomonas musculus</name>
    <dbReference type="NCBI Taxonomy" id="1915356"/>
    <lineage>
        <taxon>Eukaryota</taxon>
        <taxon>Metamonada</taxon>
        <taxon>Parabasalia</taxon>
        <taxon>Tritrichomonadida</taxon>
        <taxon>Tritrichomonadidae</taxon>
        <taxon>Tritrichomonas</taxon>
    </lineage>
</organism>
<dbReference type="Pfam" id="PF03062">
    <property type="entry name" value="MBOAT"/>
    <property type="match status" value="1"/>
</dbReference>
<keyword evidence="4 7" id="KW-1133">Transmembrane helix</keyword>
<feature type="transmembrane region" description="Helical" evidence="7">
    <location>
        <begin position="321"/>
        <end position="341"/>
    </location>
</feature>
<feature type="transmembrane region" description="Helical" evidence="7">
    <location>
        <begin position="105"/>
        <end position="124"/>
    </location>
</feature>
<proteinExistence type="predicted"/>
<evidence type="ECO:0000256" key="1">
    <source>
        <dbReference type="ARBA" id="ARBA00004141"/>
    </source>
</evidence>
<dbReference type="InterPro" id="IPR049941">
    <property type="entry name" value="LPLAT_7/PORCN-like"/>
</dbReference>
<dbReference type="EMBL" id="JAPFFF010000006">
    <property type="protein sequence ID" value="KAK8887715.1"/>
    <property type="molecule type" value="Genomic_DNA"/>
</dbReference>
<dbReference type="GO" id="GO:0016746">
    <property type="term" value="F:acyltransferase activity"/>
    <property type="evidence" value="ECO:0007669"/>
    <property type="project" value="UniProtKB-KW"/>
</dbReference>
<comment type="caution">
    <text evidence="8">The sequence shown here is derived from an EMBL/GenBank/DDBJ whole genome shotgun (WGS) entry which is preliminary data.</text>
</comment>
<protein>
    <submittedName>
        <fullName evidence="8">Lysophospholipid acyltransferase 1</fullName>
    </submittedName>
</protein>
<evidence type="ECO:0000256" key="3">
    <source>
        <dbReference type="ARBA" id="ARBA00022692"/>
    </source>
</evidence>
<accession>A0ABR2K9B4</accession>